<name>A0ABU5QUE4_9BACT</name>
<dbReference type="RefSeq" id="WP_323252936.1">
    <property type="nucleotide sequence ID" value="NZ_JAYFUL010000054.1"/>
</dbReference>
<dbReference type="SUPFAM" id="SSF160104">
    <property type="entry name" value="Acetoacetate decarboxylase-like"/>
    <property type="match status" value="1"/>
</dbReference>
<dbReference type="InterPro" id="IPR023375">
    <property type="entry name" value="ADC_dom_sf"/>
</dbReference>
<dbReference type="Proteomes" id="UP001304671">
    <property type="component" value="Unassembled WGS sequence"/>
</dbReference>
<evidence type="ECO:0000313" key="1">
    <source>
        <dbReference type="EMBL" id="MEA5260429.1"/>
    </source>
</evidence>
<comment type="caution">
    <text evidence="1">The sequence shown here is derived from an EMBL/GenBank/DDBJ whole genome shotgun (WGS) entry which is preliminary data.</text>
</comment>
<proteinExistence type="predicted"/>
<keyword evidence="2" id="KW-1185">Reference proteome</keyword>
<organism evidence="1 2">
    <name type="scientific">Arcicella aquatica</name>
    <dbReference type="NCBI Taxonomy" id="217141"/>
    <lineage>
        <taxon>Bacteria</taxon>
        <taxon>Pseudomonadati</taxon>
        <taxon>Bacteroidota</taxon>
        <taxon>Cytophagia</taxon>
        <taxon>Cytophagales</taxon>
        <taxon>Flectobacillaceae</taxon>
        <taxon>Arcicella</taxon>
    </lineage>
</organism>
<sequence length="223" mass="25964">MKNDSEIRLEPAPWNLTGNAYALIYKFPKEFVVENGFMEDFQKKRFLGYFGTVMLVDYQSSNVGKYYELLFIPGMFTFDWAKVFSISKIYVSSEESVLNGHNNWGIPKEKADFEWVEDKGGLKKVQVSINKHVIFEAELSKGFLSVPLKSNFFPLKLAQKLNNDLMLTTFNFKGKVKFLKIGKIKVDKGYFPDITRLSPLLTIQINNFDMRFEIPLIRKNYFN</sequence>
<dbReference type="Gene3D" id="2.40.400.10">
    <property type="entry name" value="Acetoacetate decarboxylase-like"/>
    <property type="match status" value="1"/>
</dbReference>
<accession>A0ABU5QUE4</accession>
<evidence type="ECO:0000313" key="2">
    <source>
        <dbReference type="Proteomes" id="UP001304671"/>
    </source>
</evidence>
<dbReference type="PANTHER" id="PTHR40518">
    <property type="entry name" value="ACETOACETATE DECARBOXYLASE"/>
    <property type="match status" value="1"/>
</dbReference>
<gene>
    <name evidence="1" type="ORF">VB264_21710</name>
</gene>
<reference evidence="1 2" key="1">
    <citation type="submission" date="2023-12" db="EMBL/GenBank/DDBJ databases">
        <title>Novel species of the genus Arcicella isolated from rivers.</title>
        <authorList>
            <person name="Lu H."/>
        </authorList>
    </citation>
    <scope>NUCLEOTIDE SEQUENCE [LARGE SCALE GENOMIC DNA]</scope>
    <source>
        <strain evidence="1 2">LMG 21963</strain>
    </source>
</reference>
<protein>
    <submittedName>
        <fullName evidence="1">Acetoacetate decarboxylase family protein</fullName>
    </submittedName>
</protein>
<dbReference type="InterPro" id="IPR010451">
    <property type="entry name" value="Acetoacetate_decarboxylase"/>
</dbReference>
<dbReference type="Pfam" id="PF06314">
    <property type="entry name" value="ADC"/>
    <property type="match status" value="1"/>
</dbReference>
<dbReference type="PANTHER" id="PTHR40518:SF1">
    <property type="entry name" value="ACETOACETATE DECARBOXYLASE"/>
    <property type="match status" value="1"/>
</dbReference>
<dbReference type="EMBL" id="JAYFUL010000054">
    <property type="protein sequence ID" value="MEA5260429.1"/>
    <property type="molecule type" value="Genomic_DNA"/>
</dbReference>